<dbReference type="Proteomes" id="UP000006038">
    <property type="component" value="Chromosome 10"/>
</dbReference>
<feature type="transmembrane region" description="Helical" evidence="1">
    <location>
        <begin position="22"/>
        <end position="40"/>
    </location>
</feature>
<dbReference type="HOGENOM" id="CLU_2658438_0_0_1"/>
<keyword evidence="1" id="KW-0812">Transmembrane</keyword>
<reference evidence="2" key="2">
    <citation type="submission" date="2013-04" db="UniProtKB">
        <authorList>
            <consortium name="EnsemblPlants"/>
        </authorList>
    </citation>
    <scope>IDENTIFICATION</scope>
</reference>
<dbReference type="AlphaFoldDB" id="J3N0U6"/>
<name>J3N0U6_ORYBR</name>
<keyword evidence="3" id="KW-1185">Reference proteome</keyword>
<evidence type="ECO:0000313" key="3">
    <source>
        <dbReference type="Proteomes" id="UP000006038"/>
    </source>
</evidence>
<accession>J3N0U6</accession>
<proteinExistence type="predicted"/>
<reference evidence="2" key="1">
    <citation type="journal article" date="2013" name="Nat. Commun.">
        <title>Whole-genome sequencing of Oryza brachyantha reveals mechanisms underlying Oryza genome evolution.</title>
        <authorList>
            <person name="Chen J."/>
            <person name="Huang Q."/>
            <person name="Gao D."/>
            <person name="Wang J."/>
            <person name="Lang Y."/>
            <person name="Liu T."/>
            <person name="Li B."/>
            <person name="Bai Z."/>
            <person name="Luis Goicoechea J."/>
            <person name="Liang C."/>
            <person name="Chen C."/>
            <person name="Zhang W."/>
            <person name="Sun S."/>
            <person name="Liao Y."/>
            <person name="Zhang X."/>
            <person name="Yang L."/>
            <person name="Song C."/>
            <person name="Wang M."/>
            <person name="Shi J."/>
            <person name="Liu G."/>
            <person name="Liu J."/>
            <person name="Zhou H."/>
            <person name="Zhou W."/>
            <person name="Yu Q."/>
            <person name="An N."/>
            <person name="Chen Y."/>
            <person name="Cai Q."/>
            <person name="Wang B."/>
            <person name="Liu B."/>
            <person name="Min J."/>
            <person name="Huang Y."/>
            <person name="Wu H."/>
            <person name="Li Z."/>
            <person name="Zhang Y."/>
            <person name="Yin Y."/>
            <person name="Song W."/>
            <person name="Jiang J."/>
            <person name="Jackson S.A."/>
            <person name="Wing R.A."/>
            <person name="Wang J."/>
            <person name="Chen M."/>
        </authorList>
    </citation>
    <scope>NUCLEOTIDE SEQUENCE [LARGE SCALE GENOMIC DNA]</scope>
    <source>
        <strain evidence="2">cv. IRGC 101232</strain>
    </source>
</reference>
<keyword evidence="1" id="KW-1133">Transmembrane helix</keyword>
<keyword evidence="1" id="KW-0472">Membrane</keyword>
<protein>
    <submittedName>
        <fullName evidence="2">Uncharacterized protein</fullName>
    </submittedName>
</protein>
<dbReference type="Gramene" id="OB10G11440.1">
    <property type="protein sequence ID" value="OB10G11440.1"/>
    <property type="gene ID" value="OB10G11440"/>
</dbReference>
<organism evidence="2">
    <name type="scientific">Oryza brachyantha</name>
    <name type="common">malo sina</name>
    <dbReference type="NCBI Taxonomy" id="4533"/>
    <lineage>
        <taxon>Eukaryota</taxon>
        <taxon>Viridiplantae</taxon>
        <taxon>Streptophyta</taxon>
        <taxon>Embryophyta</taxon>
        <taxon>Tracheophyta</taxon>
        <taxon>Spermatophyta</taxon>
        <taxon>Magnoliopsida</taxon>
        <taxon>Liliopsida</taxon>
        <taxon>Poales</taxon>
        <taxon>Poaceae</taxon>
        <taxon>BOP clade</taxon>
        <taxon>Oryzoideae</taxon>
        <taxon>Oryzeae</taxon>
        <taxon>Oryzinae</taxon>
        <taxon>Oryza</taxon>
    </lineage>
</organism>
<feature type="transmembrane region" description="Helical" evidence="1">
    <location>
        <begin position="52"/>
        <end position="73"/>
    </location>
</feature>
<evidence type="ECO:0000256" key="1">
    <source>
        <dbReference type="SAM" id="Phobius"/>
    </source>
</evidence>
<evidence type="ECO:0000313" key="2">
    <source>
        <dbReference type="EnsemblPlants" id="OB10G11440.1"/>
    </source>
</evidence>
<sequence>MCQDLLSYSEGHDIYNVKWSSTYHQLFITTPVLLLLLLLISQNLNFNLKFRAEFRGFFIVIYFSVPSSFRSLITCI</sequence>
<dbReference type="EnsemblPlants" id="OB10G11440.1">
    <property type="protein sequence ID" value="OB10G11440.1"/>
    <property type="gene ID" value="OB10G11440"/>
</dbReference>